<gene>
    <name evidence="2" type="ORF">COU30_01145</name>
</gene>
<evidence type="ECO:0000256" key="1">
    <source>
        <dbReference type="SAM" id="Phobius"/>
    </source>
</evidence>
<dbReference type="GO" id="GO:0016787">
    <property type="term" value="F:hydrolase activity"/>
    <property type="evidence" value="ECO:0007669"/>
    <property type="project" value="UniProtKB-KW"/>
</dbReference>
<proteinExistence type="predicted"/>
<comment type="caution">
    <text evidence="2">The sequence shown here is derived from an EMBL/GenBank/DDBJ whole genome shotgun (WGS) entry which is preliminary data.</text>
</comment>
<protein>
    <submittedName>
        <fullName evidence="2">MBL fold metallo-hydrolase</fullName>
    </submittedName>
</protein>
<reference evidence="3" key="1">
    <citation type="submission" date="2017-09" db="EMBL/GenBank/DDBJ databases">
        <title>Depth-based differentiation of microbial function through sediment-hosted aquifers and enrichment of novel symbionts in the deep terrestrial subsurface.</title>
        <authorList>
            <person name="Probst A.J."/>
            <person name="Ladd B."/>
            <person name="Jarett J.K."/>
            <person name="Geller-Mcgrath D.E."/>
            <person name="Sieber C.M.K."/>
            <person name="Emerson J.B."/>
            <person name="Anantharaman K."/>
            <person name="Thomas B.C."/>
            <person name="Malmstrom R."/>
            <person name="Stieglmeier M."/>
            <person name="Klingl A."/>
            <person name="Woyke T."/>
            <person name="Ryan C.M."/>
            <person name="Banfield J.F."/>
        </authorList>
    </citation>
    <scope>NUCLEOTIDE SEQUENCE [LARGE SCALE GENOMIC DNA]</scope>
</reference>
<accession>A0A2M6P1V9</accession>
<dbReference type="InterPro" id="IPR050114">
    <property type="entry name" value="UPF0173_UPF0282_UlaG_hydrolase"/>
</dbReference>
<dbReference type="Proteomes" id="UP000228528">
    <property type="component" value="Unassembled WGS sequence"/>
</dbReference>
<sequence length="265" mass="30253">MKNIVRIMIFVIVVMSIWYMVQKQWHKQTNQQHISKHVTQENTMSNNNHPIITPIKHASFILNWDNTVLYADPVGGMKAYQDHPAPNIIILTDIHSDHLSVETLEAVAKENTTIIAPQAVADQLPESLKMNIHVMANGEVFDYQKFQITAIPMYNLTESDNVYHPKGRGNGYVIEHQNKRVYISGDTAGIPEMRALKDIDIAFVCMNFPYTMDINAAAEAVLEFKPKQVIPYHYRGTDGLSDVDKFKEIVTQANPQIDVELLTWY</sequence>
<dbReference type="PANTHER" id="PTHR43546:SF3">
    <property type="entry name" value="UPF0173 METAL-DEPENDENT HYDROLASE MJ1163"/>
    <property type="match status" value="1"/>
</dbReference>
<dbReference type="PANTHER" id="PTHR43546">
    <property type="entry name" value="UPF0173 METAL-DEPENDENT HYDROLASE MJ1163-RELATED"/>
    <property type="match status" value="1"/>
</dbReference>
<dbReference type="Gene3D" id="3.60.15.10">
    <property type="entry name" value="Ribonuclease Z/Hydroxyacylglutathione hydrolase-like"/>
    <property type="match status" value="1"/>
</dbReference>
<dbReference type="EMBL" id="PFBW01000050">
    <property type="protein sequence ID" value="PIR77674.1"/>
    <property type="molecule type" value="Genomic_DNA"/>
</dbReference>
<keyword evidence="1" id="KW-1133">Transmembrane helix</keyword>
<dbReference type="Pfam" id="PF13483">
    <property type="entry name" value="Lactamase_B_3"/>
    <property type="match status" value="1"/>
</dbReference>
<dbReference type="AlphaFoldDB" id="A0A2M6P1V9"/>
<keyword evidence="1" id="KW-0472">Membrane</keyword>
<dbReference type="SUPFAM" id="SSF56281">
    <property type="entry name" value="Metallo-hydrolase/oxidoreductase"/>
    <property type="match status" value="1"/>
</dbReference>
<evidence type="ECO:0000313" key="3">
    <source>
        <dbReference type="Proteomes" id="UP000228528"/>
    </source>
</evidence>
<name>A0A2M6P1V9_9BACT</name>
<keyword evidence="1" id="KW-0812">Transmembrane</keyword>
<keyword evidence="2" id="KW-0378">Hydrolase</keyword>
<organism evidence="2 3">
    <name type="scientific">Candidatus Magasanikbacteria bacterium CG10_big_fil_rev_8_21_14_0_10_38_6</name>
    <dbReference type="NCBI Taxonomy" id="1974647"/>
    <lineage>
        <taxon>Bacteria</taxon>
        <taxon>Candidatus Magasanikiibacteriota</taxon>
    </lineage>
</organism>
<evidence type="ECO:0000313" key="2">
    <source>
        <dbReference type="EMBL" id="PIR77674.1"/>
    </source>
</evidence>
<dbReference type="InterPro" id="IPR036866">
    <property type="entry name" value="RibonucZ/Hydroxyglut_hydro"/>
</dbReference>
<feature type="transmembrane region" description="Helical" evidence="1">
    <location>
        <begin position="5"/>
        <end position="21"/>
    </location>
</feature>